<sequence>LMEINDSEIILIHDGARPFTSEKIIKDGIKYAKLYGAAAPGVTPKDTIKVVDENGFSKHTPDRKDLFAIQTPQVFKLEVIKECHKKIKEENISVTDDTMVVEHYNNKVYLYNGDYTNIKVTTPEDLILAEKLL</sequence>
<dbReference type="InterPro" id="IPR050088">
    <property type="entry name" value="IspD/TarI_cytidylyltransf_bact"/>
</dbReference>
<dbReference type="Pfam" id="PF01128">
    <property type="entry name" value="IspD"/>
    <property type="match status" value="1"/>
</dbReference>
<evidence type="ECO:0000313" key="4">
    <source>
        <dbReference type="EMBL" id="MDZ7542787.1"/>
    </source>
</evidence>
<evidence type="ECO:0000256" key="2">
    <source>
        <dbReference type="ARBA" id="ARBA00022695"/>
    </source>
</evidence>
<dbReference type="EMBL" id="WNUR01000487">
    <property type="protein sequence ID" value="MDZ7542787.1"/>
    <property type="molecule type" value="Genomic_DNA"/>
</dbReference>
<keyword evidence="3" id="KW-0414">Isoprene biosynthesis</keyword>
<keyword evidence="1" id="KW-0808">Transferase</keyword>
<organism evidence="4 5">
    <name type="scientific">Clostridium perfringens</name>
    <dbReference type="NCBI Taxonomy" id="1502"/>
    <lineage>
        <taxon>Bacteria</taxon>
        <taxon>Bacillati</taxon>
        <taxon>Bacillota</taxon>
        <taxon>Clostridia</taxon>
        <taxon>Eubacteriales</taxon>
        <taxon>Clostridiaceae</taxon>
        <taxon>Clostridium</taxon>
    </lineage>
</organism>
<evidence type="ECO:0000256" key="1">
    <source>
        <dbReference type="ARBA" id="ARBA00022679"/>
    </source>
</evidence>
<dbReference type="PANTHER" id="PTHR32125:SF4">
    <property type="entry name" value="2-C-METHYL-D-ERYTHRITOL 4-PHOSPHATE CYTIDYLYLTRANSFERASE, CHLOROPLASTIC"/>
    <property type="match status" value="1"/>
</dbReference>
<dbReference type="InterPro" id="IPR029044">
    <property type="entry name" value="Nucleotide-diphossugar_trans"/>
</dbReference>
<dbReference type="PANTHER" id="PTHR32125">
    <property type="entry name" value="2-C-METHYL-D-ERYTHRITOL 4-PHOSPHATE CYTIDYLYLTRANSFERASE, CHLOROPLASTIC"/>
    <property type="match status" value="1"/>
</dbReference>
<dbReference type="CDD" id="cd02516">
    <property type="entry name" value="CDP-ME_synthetase"/>
    <property type="match status" value="1"/>
</dbReference>
<dbReference type="InterPro" id="IPR018294">
    <property type="entry name" value="ISPD_synthase_CS"/>
</dbReference>
<keyword evidence="2 4" id="KW-0548">Nucleotidyltransferase</keyword>
<dbReference type="GO" id="GO:0050518">
    <property type="term" value="F:2-C-methyl-D-erythritol 4-phosphate cytidylyltransferase activity"/>
    <property type="evidence" value="ECO:0007669"/>
    <property type="project" value="TreeGrafter"/>
</dbReference>
<accession>A0AAW9K3D3</accession>
<name>A0AAW9K3D3_CLOPF</name>
<reference evidence="4" key="1">
    <citation type="submission" date="2019-11" db="EMBL/GenBank/DDBJ databases">
        <title>Characterization of Clostridium perfringens isolates from swine manure treated agricultural soils.</title>
        <authorList>
            <person name="Wushke S.T."/>
        </authorList>
    </citation>
    <scope>NUCLEOTIDE SEQUENCE</scope>
    <source>
        <strain evidence="4">X62</strain>
    </source>
</reference>
<dbReference type="SUPFAM" id="SSF53448">
    <property type="entry name" value="Nucleotide-diphospho-sugar transferases"/>
    <property type="match status" value="1"/>
</dbReference>
<proteinExistence type="predicted"/>
<feature type="non-terminal residue" evidence="4">
    <location>
        <position position="1"/>
    </location>
</feature>
<dbReference type="AlphaFoldDB" id="A0AAW9K3D3"/>
<dbReference type="Proteomes" id="UP001288944">
    <property type="component" value="Unassembled WGS sequence"/>
</dbReference>
<evidence type="ECO:0000256" key="3">
    <source>
        <dbReference type="ARBA" id="ARBA00023229"/>
    </source>
</evidence>
<evidence type="ECO:0000313" key="5">
    <source>
        <dbReference type="Proteomes" id="UP001288944"/>
    </source>
</evidence>
<dbReference type="PROSITE" id="PS01295">
    <property type="entry name" value="ISPD"/>
    <property type="match status" value="1"/>
</dbReference>
<dbReference type="InterPro" id="IPR034683">
    <property type="entry name" value="IspD/TarI"/>
</dbReference>
<dbReference type="Gene3D" id="3.90.550.10">
    <property type="entry name" value="Spore Coat Polysaccharide Biosynthesis Protein SpsA, Chain A"/>
    <property type="match status" value="1"/>
</dbReference>
<gene>
    <name evidence="4" type="ORF">GNF83_16685</name>
</gene>
<dbReference type="GO" id="GO:0008299">
    <property type="term" value="P:isoprenoid biosynthetic process"/>
    <property type="evidence" value="ECO:0007669"/>
    <property type="project" value="UniProtKB-KW"/>
</dbReference>
<comment type="caution">
    <text evidence="4">The sequence shown here is derived from an EMBL/GenBank/DDBJ whole genome shotgun (WGS) entry which is preliminary data.</text>
</comment>
<protein>
    <submittedName>
        <fullName evidence="4">2-C-methyl-D-erythritol 4-phosphate cytidylyltransferase</fullName>
    </submittedName>
</protein>